<dbReference type="EMBL" id="CP144691">
    <property type="protein sequence ID" value="WVY94336.1"/>
    <property type="molecule type" value="Genomic_DNA"/>
</dbReference>
<dbReference type="AlphaFoldDB" id="A0AAQ3MN97"/>
<feature type="non-terminal residue" evidence="1">
    <location>
        <position position="106"/>
    </location>
</feature>
<reference evidence="1 2" key="1">
    <citation type="journal article" date="2023" name="Life. Sci Alliance">
        <title>Evolutionary insights into 3D genome organization and epigenetic landscape of Vigna mungo.</title>
        <authorList>
            <person name="Junaid A."/>
            <person name="Singh B."/>
            <person name="Bhatia S."/>
        </authorList>
    </citation>
    <scope>NUCLEOTIDE SEQUENCE [LARGE SCALE GENOMIC DNA]</scope>
    <source>
        <strain evidence="1">Urdbean</strain>
    </source>
</reference>
<proteinExistence type="predicted"/>
<name>A0AAQ3MN97_VIGMU</name>
<keyword evidence="2" id="KW-1185">Reference proteome</keyword>
<sequence length="106" mass="12494">IRIKGDPALSQQLEESKALFIKVDAESWEIVRELGQEEKQVEDEWQVELMGEQRAELQVVQQAHYHVFQEKQGLLLLRHMQHRITFKAALSEKEREKNINAKDKIC</sequence>
<dbReference type="Proteomes" id="UP001374535">
    <property type="component" value="Chromosome 10"/>
</dbReference>
<evidence type="ECO:0000313" key="1">
    <source>
        <dbReference type="EMBL" id="WVY94336.1"/>
    </source>
</evidence>
<gene>
    <name evidence="1" type="ORF">V8G54_033424</name>
</gene>
<feature type="non-terminal residue" evidence="1">
    <location>
        <position position="1"/>
    </location>
</feature>
<protein>
    <submittedName>
        <fullName evidence="1">Uncharacterized protein</fullName>
    </submittedName>
</protein>
<accession>A0AAQ3MN97</accession>
<evidence type="ECO:0000313" key="2">
    <source>
        <dbReference type="Proteomes" id="UP001374535"/>
    </source>
</evidence>
<organism evidence="1 2">
    <name type="scientific">Vigna mungo</name>
    <name type="common">Black gram</name>
    <name type="synonym">Phaseolus mungo</name>
    <dbReference type="NCBI Taxonomy" id="3915"/>
    <lineage>
        <taxon>Eukaryota</taxon>
        <taxon>Viridiplantae</taxon>
        <taxon>Streptophyta</taxon>
        <taxon>Embryophyta</taxon>
        <taxon>Tracheophyta</taxon>
        <taxon>Spermatophyta</taxon>
        <taxon>Magnoliopsida</taxon>
        <taxon>eudicotyledons</taxon>
        <taxon>Gunneridae</taxon>
        <taxon>Pentapetalae</taxon>
        <taxon>rosids</taxon>
        <taxon>fabids</taxon>
        <taxon>Fabales</taxon>
        <taxon>Fabaceae</taxon>
        <taxon>Papilionoideae</taxon>
        <taxon>50 kb inversion clade</taxon>
        <taxon>NPAAA clade</taxon>
        <taxon>indigoferoid/millettioid clade</taxon>
        <taxon>Phaseoleae</taxon>
        <taxon>Vigna</taxon>
    </lineage>
</organism>